<evidence type="ECO:0000313" key="3">
    <source>
        <dbReference type="Proteomes" id="UP000010472"/>
    </source>
</evidence>
<dbReference type="Proteomes" id="UP000010472">
    <property type="component" value="Chromosome"/>
</dbReference>
<feature type="coiled-coil region" evidence="1">
    <location>
        <begin position="100"/>
        <end position="127"/>
    </location>
</feature>
<keyword evidence="3" id="KW-1185">Reference proteome</keyword>
<gene>
    <name evidence="2" type="ORF">Cri9333_0614</name>
</gene>
<dbReference type="eggNOG" id="ENOG502ZNEW">
    <property type="taxonomic scope" value="Bacteria"/>
</dbReference>
<name>K9VU02_9CYAN</name>
<dbReference type="HOGENOM" id="CLU_1341402_0_0_3"/>
<evidence type="ECO:0000256" key="1">
    <source>
        <dbReference type="SAM" id="Coils"/>
    </source>
</evidence>
<dbReference type="PATRIC" id="fig|1173022.3.peg.678"/>
<dbReference type="RefSeq" id="WP_015201692.1">
    <property type="nucleotide sequence ID" value="NC_019753.1"/>
</dbReference>
<organism evidence="2 3">
    <name type="scientific">Crinalium epipsammum PCC 9333</name>
    <dbReference type="NCBI Taxonomy" id="1173022"/>
    <lineage>
        <taxon>Bacteria</taxon>
        <taxon>Bacillati</taxon>
        <taxon>Cyanobacteriota</taxon>
        <taxon>Cyanophyceae</taxon>
        <taxon>Gomontiellales</taxon>
        <taxon>Gomontiellaceae</taxon>
        <taxon>Crinalium</taxon>
    </lineage>
</organism>
<dbReference type="EMBL" id="CP003620">
    <property type="protein sequence ID" value="AFZ11558.1"/>
    <property type="molecule type" value="Genomic_DNA"/>
</dbReference>
<proteinExistence type="predicted"/>
<evidence type="ECO:0000313" key="2">
    <source>
        <dbReference type="EMBL" id="AFZ11558.1"/>
    </source>
</evidence>
<keyword evidence="1" id="KW-0175">Coiled coil</keyword>
<protein>
    <submittedName>
        <fullName evidence="2">Uncharacterized protein</fullName>
    </submittedName>
</protein>
<reference evidence="2 3" key="1">
    <citation type="submission" date="2012-06" db="EMBL/GenBank/DDBJ databases">
        <title>Finished chromosome of genome of Crinalium epipsammum PCC 9333.</title>
        <authorList>
            <consortium name="US DOE Joint Genome Institute"/>
            <person name="Gugger M."/>
            <person name="Coursin T."/>
            <person name="Rippka R."/>
            <person name="Tandeau De Marsac N."/>
            <person name="Huntemann M."/>
            <person name="Wei C.-L."/>
            <person name="Han J."/>
            <person name="Detter J.C."/>
            <person name="Han C."/>
            <person name="Tapia R."/>
            <person name="Davenport K."/>
            <person name="Daligault H."/>
            <person name="Erkkila T."/>
            <person name="Gu W."/>
            <person name="Munk A.C.C."/>
            <person name="Teshima H."/>
            <person name="Xu Y."/>
            <person name="Chain P."/>
            <person name="Chen A."/>
            <person name="Krypides N."/>
            <person name="Mavromatis K."/>
            <person name="Markowitz V."/>
            <person name="Szeto E."/>
            <person name="Ivanova N."/>
            <person name="Mikhailova N."/>
            <person name="Ovchinnikova G."/>
            <person name="Pagani I."/>
            <person name="Pati A."/>
            <person name="Goodwin L."/>
            <person name="Peters L."/>
            <person name="Pitluck S."/>
            <person name="Woyke T."/>
            <person name="Kerfeld C."/>
        </authorList>
    </citation>
    <scope>NUCLEOTIDE SEQUENCE [LARGE SCALE GENOMIC DNA]</scope>
    <source>
        <strain evidence="2 3">PCC 9333</strain>
    </source>
</reference>
<dbReference type="AlphaFoldDB" id="K9VU02"/>
<dbReference type="KEGG" id="cep:Cri9333_0614"/>
<sequence length="204" mass="23686">MVFFIINELTKVTPVEIGDALLWESDIIPVDSINHKTTMAKDELSNLIEKTSVQLIKTDLENWSGKLTRARVRDEERLKTYYGTIAQEIRSKLEFKQLEGEDKQKELARIEATHRELDRKLADVQERYAMRVEAYLHSAMIIYLPTIHIQCELIRKKAKREVIAVWNPFTKIIEPLRCEVSGEPVYNFYLGDDDAKIISPTIGH</sequence>
<accession>K9VU02</accession>